<comment type="caution">
    <text evidence="2">The sequence shown here is derived from an EMBL/GenBank/DDBJ whole genome shotgun (WGS) entry which is preliminary data.</text>
</comment>
<evidence type="ECO:0000256" key="1">
    <source>
        <dbReference type="SAM" id="Phobius"/>
    </source>
</evidence>
<sequence>MSEVIGEEATYYHYRLLRKSYISRPVIWSYVSLAIIMLFISLLFFTWFGVLCYVLSFITIVWSHYVISRSVLLLSKRYLQKWKFAWQLPWMGMIPEQYVSYRFFSKIHLHITWISLILIFIFIIAAPIAFSINLLFWHFWLLLPRLYCITWLIRERKDGLIKITNQDISYYIQ</sequence>
<gene>
    <name evidence="2" type="ORF">H9647_22610</name>
</gene>
<organism evidence="2 3">
    <name type="scientific">Paenibacillus gallinarum</name>
    <dbReference type="NCBI Taxonomy" id="2762232"/>
    <lineage>
        <taxon>Bacteria</taxon>
        <taxon>Bacillati</taxon>
        <taxon>Bacillota</taxon>
        <taxon>Bacilli</taxon>
        <taxon>Bacillales</taxon>
        <taxon>Paenibacillaceae</taxon>
        <taxon>Paenibacillus</taxon>
    </lineage>
</organism>
<keyword evidence="1" id="KW-0472">Membrane</keyword>
<keyword evidence="1" id="KW-0812">Transmembrane</keyword>
<dbReference type="Proteomes" id="UP000608071">
    <property type="component" value="Unassembled WGS sequence"/>
</dbReference>
<dbReference type="RefSeq" id="WP_191804355.1">
    <property type="nucleotide sequence ID" value="NZ_JACSQL010000017.1"/>
</dbReference>
<accession>A0ABR8T516</accession>
<keyword evidence="1" id="KW-1133">Transmembrane helix</keyword>
<evidence type="ECO:0000313" key="3">
    <source>
        <dbReference type="Proteomes" id="UP000608071"/>
    </source>
</evidence>
<feature type="transmembrane region" description="Helical" evidence="1">
    <location>
        <begin position="27"/>
        <end position="48"/>
    </location>
</feature>
<reference evidence="2 3" key="1">
    <citation type="submission" date="2020-08" db="EMBL/GenBank/DDBJ databases">
        <title>A Genomic Blueprint of the Chicken Gut Microbiome.</title>
        <authorList>
            <person name="Gilroy R."/>
            <person name="Ravi A."/>
            <person name="Getino M."/>
            <person name="Pursley I."/>
            <person name="Horton D.L."/>
            <person name="Alikhan N.-F."/>
            <person name="Baker D."/>
            <person name="Gharbi K."/>
            <person name="Hall N."/>
            <person name="Watson M."/>
            <person name="Adriaenssens E.M."/>
            <person name="Foster-Nyarko E."/>
            <person name="Jarju S."/>
            <person name="Secka A."/>
            <person name="Antonio M."/>
            <person name="Oren A."/>
            <person name="Chaudhuri R."/>
            <person name="La Ragione R.M."/>
            <person name="Hildebrand F."/>
            <person name="Pallen M.J."/>
        </authorList>
    </citation>
    <scope>NUCLEOTIDE SEQUENCE [LARGE SCALE GENOMIC DNA]</scope>
    <source>
        <strain evidence="2 3">Sa2BVA9</strain>
    </source>
</reference>
<evidence type="ECO:0000313" key="2">
    <source>
        <dbReference type="EMBL" id="MBD7970861.1"/>
    </source>
</evidence>
<name>A0ABR8T516_9BACL</name>
<protein>
    <recommendedName>
        <fullName evidence="4">Transposase</fullName>
    </recommendedName>
</protein>
<proteinExistence type="predicted"/>
<dbReference type="EMBL" id="JACSQL010000017">
    <property type="protein sequence ID" value="MBD7970861.1"/>
    <property type="molecule type" value="Genomic_DNA"/>
</dbReference>
<feature type="transmembrane region" description="Helical" evidence="1">
    <location>
        <begin position="136"/>
        <end position="153"/>
    </location>
</feature>
<keyword evidence="3" id="KW-1185">Reference proteome</keyword>
<feature type="transmembrane region" description="Helical" evidence="1">
    <location>
        <begin position="54"/>
        <end position="74"/>
    </location>
</feature>
<evidence type="ECO:0008006" key="4">
    <source>
        <dbReference type="Google" id="ProtNLM"/>
    </source>
</evidence>
<feature type="transmembrane region" description="Helical" evidence="1">
    <location>
        <begin position="111"/>
        <end position="130"/>
    </location>
</feature>